<dbReference type="SUPFAM" id="SSF46785">
    <property type="entry name" value="Winged helix' DNA-binding domain"/>
    <property type="match status" value="1"/>
</dbReference>
<dbReference type="InterPro" id="IPR051081">
    <property type="entry name" value="HTH_MetalResp_TranReg"/>
</dbReference>
<gene>
    <name evidence="6" type="ORF">AB0D95_08865</name>
</gene>
<accession>A0ABV3EMG1</accession>
<reference evidence="6 7" key="1">
    <citation type="submission" date="2024-06" db="EMBL/GenBank/DDBJ databases">
        <title>The Natural Products Discovery Center: Release of the First 8490 Sequenced Strains for Exploring Actinobacteria Biosynthetic Diversity.</title>
        <authorList>
            <person name="Kalkreuter E."/>
            <person name="Kautsar S.A."/>
            <person name="Yang D."/>
            <person name="Bader C.D."/>
            <person name="Teijaro C.N."/>
            <person name="Fluegel L."/>
            <person name="Davis C.M."/>
            <person name="Simpson J.R."/>
            <person name="Lauterbach L."/>
            <person name="Steele A.D."/>
            <person name="Gui C."/>
            <person name="Meng S."/>
            <person name="Li G."/>
            <person name="Viehrig K."/>
            <person name="Ye F."/>
            <person name="Su P."/>
            <person name="Kiefer A.F."/>
            <person name="Nichols A."/>
            <person name="Cepeda A.J."/>
            <person name="Yan W."/>
            <person name="Fan B."/>
            <person name="Jiang Y."/>
            <person name="Adhikari A."/>
            <person name="Zheng C.-J."/>
            <person name="Schuster L."/>
            <person name="Cowan T.M."/>
            <person name="Smanski M.J."/>
            <person name="Chevrette M.G."/>
            <person name="De Carvalho L.P.S."/>
            <person name="Shen B."/>
        </authorList>
    </citation>
    <scope>NUCLEOTIDE SEQUENCE [LARGE SCALE GENOMIC DNA]</scope>
    <source>
        <strain evidence="6 7">NPDC048117</strain>
    </source>
</reference>
<evidence type="ECO:0000256" key="3">
    <source>
        <dbReference type="ARBA" id="ARBA00023163"/>
    </source>
</evidence>
<evidence type="ECO:0000259" key="5">
    <source>
        <dbReference type="SMART" id="SM00418"/>
    </source>
</evidence>
<feature type="domain" description="HTH arsR-type" evidence="5">
    <location>
        <begin position="12"/>
        <end position="92"/>
    </location>
</feature>
<comment type="caution">
    <text evidence="6">The sequence shown here is derived from an EMBL/GenBank/DDBJ whole genome shotgun (WGS) entry which is preliminary data.</text>
</comment>
<feature type="compositionally biased region" description="Acidic residues" evidence="4">
    <location>
        <begin position="189"/>
        <end position="200"/>
    </location>
</feature>
<evidence type="ECO:0000313" key="7">
    <source>
        <dbReference type="Proteomes" id="UP001551584"/>
    </source>
</evidence>
<dbReference type="InterPro" id="IPR011991">
    <property type="entry name" value="ArsR-like_HTH"/>
</dbReference>
<keyword evidence="2" id="KW-0238">DNA-binding</keyword>
<evidence type="ECO:0000313" key="6">
    <source>
        <dbReference type="EMBL" id="MEU9577364.1"/>
    </source>
</evidence>
<dbReference type="Pfam" id="PF12840">
    <property type="entry name" value="HTH_20"/>
    <property type="match status" value="1"/>
</dbReference>
<keyword evidence="1" id="KW-0805">Transcription regulation</keyword>
<evidence type="ECO:0000256" key="2">
    <source>
        <dbReference type="ARBA" id="ARBA00023125"/>
    </source>
</evidence>
<dbReference type="SMART" id="SM00418">
    <property type="entry name" value="HTH_ARSR"/>
    <property type="match status" value="1"/>
</dbReference>
<protein>
    <submittedName>
        <fullName evidence="6">Helix-turn-helix domain-containing protein</fullName>
    </submittedName>
</protein>
<dbReference type="InterPro" id="IPR036388">
    <property type="entry name" value="WH-like_DNA-bd_sf"/>
</dbReference>
<proteinExistence type="predicted"/>
<sequence length="228" mass="24857">MWRSDEVRLDAKGLRAMANPLRVQIVGLLRRHGPSTATRLAQRLGVNSGSASYHLRQLAEAGFVEELTDRGNARERWWRSAHRMTRFDDRELAAREPDATRAYLQSVADTYALRVRQALGEVETLPAEWRGTFDMSDWGLRLTPAEAVALRKELAAVLNRHRQEATEAAASAPAEARTVSVILQILPDLGDEDGTDVDGADGEHGEHGEHGDGGGHGRTGGIHGGEGA</sequence>
<dbReference type="PANTHER" id="PTHR33154:SF15">
    <property type="entry name" value="REGULATORY PROTEIN ARSR"/>
    <property type="match status" value="1"/>
</dbReference>
<dbReference type="Gene3D" id="1.10.10.10">
    <property type="entry name" value="Winged helix-like DNA-binding domain superfamily/Winged helix DNA-binding domain"/>
    <property type="match status" value="1"/>
</dbReference>
<name>A0ABV3EMG1_9ACTN</name>
<dbReference type="InterPro" id="IPR036390">
    <property type="entry name" value="WH_DNA-bd_sf"/>
</dbReference>
<keyword evidence="7" id="KW-1185">Reference proteome</keyword>
<organism evidence="6 7">
    <name type="scientific">Streptomyces chilikensis</name>
    <dbReference type="NCBI Taxonomy" id="1194079"/>
    <lineage>
        <taxon>Bacteria</taxon>
        <taxon>Bacillati</taxon>
        <taxon>Actinomycetota</taxon>
        <taxon>Actinomycetes</taxon>
        <taxon>Kitasatosporales</taxon>
        <taxon>Streptomycetaceae</taxon>
        <taxon>Streptomyces</taxon>
    </lineage>
</organism>
<dbReference type="EMBL" id="JBEZNA010000014">
    <property type="protein sequence ID" value="MEU9577364.1"/>
    <property type="molecule type" value="Genomic_DNA"/>
</dbReference>
<evidence type="ECO:0000256" key="1">
    <source>
        <dbReference type="ARBA" id="ARBA00023015"/>
    </source>
</evidence>
<dbReference type="PANTHER" id="PTHR33154">
    <property type="entry name" value="TRANSCRIPTIONAL REGULATOR, ARSR FAMILY"/>
    <property type="match status" value="1"/>
</dbReference>
<feature type="compositionally biased region" description="Gly residues" evidence="4">
    <location>
        <begin position="216"/>
        <end position="228"/>
    </location>
</feature>
<dbReference type="InterPro" id="IPR001845">
    <property type="entry name" value="HTH_ArsR_DNA-bd_dom"/>
</dbReference>
<feature type="region of interest" description="Disordered" evidence="4">
    <location>
        <begin position="189"/>
        <end position="228"/>
    </location>
</feature>
<dbReference type="CDD" id="cd00090">
    <property type="entry name" value="HTH_ARSR"/>
    <property type="match status" value="1"/>
</dbReference>
<keyword evidence="3" id="KW-0804">Transcription</keyword>
<feature type="compositionally biased region" description="Basic and acidic residues" evidence="4">
    <location>
        <begin position="201"/>
        <end position="215"/>
    </location>
</feature>
<dbReference type="RefSeq" id="WP_359270510.1">
    <property type="nucleotide sequence ID" value="NZ_JBEZNA010000014.1"/>
</dbReference>
<dbReference type="Proteomes" id="UP001551584">
    <property type="component" value="Unassembled WGS sequence"/>
</dbReference>
<evidence type="ECO:0000256" key="4">
    <source>
        <dbReference type="SAM" id="MobiDB-lite"/>
    </source>
</evidence>